<name>A0A1Y6CV99_9PROT</name>
<dbReference type="Proteomes" id="UP000192917">
    <property type="component" value="Unassembled WGS sequence"/>
</dbReference>
<dbReference type="EMBL" id="FWZX01000040">
    <property type="protein sequence ID" value="SMF79830.1"/>
    <property type="molecule type" value="Genomic_DNA"/>
</dbReference>
<accession>A0A1Y6CV99</accession>
<dbReference type="RefSeq" id="WP_085126395.1">
    <property type="nucleotide sequence ID" value="NZ_FWZX01000040.1"/>
</dbReference>
<evidence type="ECO:0000313" key="1">
    <source>
        <dbReference type="EMBL" id="SMF79830.1"/>
    </source>
</evidence>
<gene>
    <name evidence="1" type="ORF">SAMN05428998_14039</name>
</gene>
<protein>
    <submittedName>
        <fullName evidence="1">Uncharacterized protein</fullName>
    </submittedName>
</protein>
<reference evidence="1 2" key="1">
    <citation type="submission" date="2017-04" db="EMBL/GenBank/DDBJ databases">
        <authorList>
            <person name="Afonso C.L."/>
            <person name="Miller P.J."/>
            <person name="Scott M.A."/>
            <person name="Spackman E."/>
            <person name="Goraichik I."/>
            <person name="Dimitrov K.M."/>
            <person name="Suarez D.L."/>
            <person name="Swayne D.E."/>
        </authorList>
    </citation>
    <scope>NUCLEOTIDE SEQUENCE [LARGE SCALE GENOMIC DNA]</scope>
    <source>
        <strain evidence="1 2">USBA 355</strain>
    </source>
</reference>
<proteinExistence type="predicted"/>
<dbReference type="AlphaFoldDB" id="A0A1Y6CV99"/>
<keyword evidence="2" id="KW-1185">Reference proteome</keyword>
<organism evidence="1 2">
    <name type="scientific">Tistlia consotensis USBA 355</name>
    <dbReference type="NCBI Taxonomy" id="560819"/>
    <lineage>
        <taxon>Bacteria</taxon>
        <taxon>Pseudomonadati</taxon>
        <taxon>Pseudomonadota</taxon>
        <taxon>Alphaproteobacteria</taxon>
        <taxon>Rhodospirillales</taxon>
        <taxon>Rhodovibrionaceae</taxon>
        <taxon>Tistlia</taxon>
    </lineage>
</organism>
<sequence length="119" mass="12166">MSCTGTVALQAVPVLGSSQASGTGTNQEVTLVTAEENTAGVLVVLANVYAEATPTDPHVSATFRTTDQHLLQAFAQGTETSTSSASTSGGPFIVPAGKKLIVSGTTERCGYNINYEILS</sequence>
<evidence type="ECO:0000313" key="2">
    <source>
        <dbReference type="Proteomes" id="UP000192917"/>
    </source>
</evidence>